<keyword evidence="2" id="KW-1185">Reference proteome</keyword>
<protein>
    <submittedName>
        <fullName evidence="1">Uncharacterized protein</fullName>
    </submittedName>
</protein>
<sequence>MWDKLKQSGGMKRGEINIITAGKRRNNSITKMANNCLSLTHTLVEDEEMKLKVFKNGVQIN</sequence>
<accession>A0A5J6TDQ5</accession>
<reference evidence="2" key="1">
    <citation type="submission" date="2019-06" db="EMBL/GenBank/DDBJ databases">
        <title>Complete genome of Proteus mirabilis phage Myduc.</title>
        <authorList>
            <person name="Tran J.S."/>
            <person name="Lessor L."/>
            <person name="O'Leary C."/>
            <person name="Bonasera R.M."/>
            <person name="Liu M."/>
        </authorList>
    </citation>
    <scope>NUCLEOTIDE SEQUENCE [LARGE SCALE GENOMIC DNA]</scope>
</reference>
<dbReference type="EMBL" id="MN098326">
    <property type="protein sequence ID" value="QFG06639.1"/>
    <property type="molecule type" value="Genomic_DNA"/>
</dbReference>
<organism evidence="1 2">
    <name type="scientific">Proteus phage Myduc</name>
    <dbReference type="NCBI Taxonomy" id="2650874"/>
    <lineage>
        <taxon>Viruses</taxon>
        <taxon>Duplodnaviria</taxon>
        <taxon>Heunggongvirae</taxon>
        <taxon>Uroviricota</taxon>
        <taxon>Caudoviricetes</taxon>
        <taxon>Chaseviridae</taxon>
        <taxon>Cleopatravirinae</taxon>
        <taxon>Myducvirus</taxon>
        <taxon>Myducvirus myduc</taxon>
    </lineage>
</organism>
<gene>
    <name evidence="1" type="ORF">CPT_Myduc_016</name>
</gene>
<name>A0A5J6TDQ5_9CAUD</name>
<evidence type="ECO:0000313" key="2">
    <source>
        <dbReference type="Proteomes" id="UP000327513"/>
    </source>
</evidence>
<dbReference type="Proteomes" id="UP000327513">
    <property type="component" value="Segment"/>
</dbReference>
<evidence type="ECO:0000313" key="1">
    <source>
        <dbReference type="EMBL" id="QFG06639.1"/>
    </source>
</evidence>
<proteinExistence type="predicted"/>